<accession>E9HZ15</accession>
<name>E9HZ15_DAPPU</name>
<dbReference type="HOGENOM" id="CLU_2374926_0_0_1"/>
<evidence type="ECO:0000313" key="2">
    <source>
        <dbReference type="EMBL" id="EFX63015.1"/>
    </source>
</evidence>
<feature type="region of interest" description="Disordered" evidence="1">
    <location>
        <begin position="59"/>
        <end position="95"/>
    </location>
</feature>
<proteinExistence type="predicted"/>
<organism evidence="2 3">
    <name type="scientific">Daphnia pulex</name>
    <name type="common">Water flea</name>
    <dbReference type="NCBI Taxonomy" id="6669"/>
    <lineage>
        <taxon>Eukaryota</taxon>
        <taxon>Metazoa</taxon>
        <taxon>Ecdysozoa</taxon>
        <taxon>Arthropoda</taxon>
        <taxon>Crustacea</taxon>
        <taxon>Branchiopoda</taxon>
        <taxon>Diplostraca</taxon>
        <taxon>Cladocera</taxon>
        <taxon>Anomopoda</taxon>
        <taxon>Daphniidae</taxon>
        <taxon>Daphnia</taxon>
    </lineage>
</organism>
<evidence type="ECO:0000256" key="1">
    <source>
        <dbReference type="SAM" id="MobiDB-lite"/>
    </source>
</evidence>
<dbReference type="InParanoid" id="E9HZ15"/>
<protein>
    <submittedName>
        <fullName evidence="2">Uncharacterized protein</fullName>
    </submittedName>
</protein>
<gene>
    <name evidence="2" type="ORF">DAPPUDRAFT_269226</name>
</gene>
<dbReference type="AlphaFoldDB" id="E9HZ15"/>
<reference evidence="2 3" key="1">
    <citation type="journal article" date="2011" name="Science">
        <title>The ecoresponsive genome of Daphnia pulex.</title>
        <authorList>
            <person name="Colbourne J.K."/>
            <person name="Pfrender M.E."/>
            <person name="Gilbert D."/>
            <person name="Thomas W.K."/>
            <person name="Tucker A."/>
            <person name="Oakley T.H."/>
            <person name="Tokishita S."/>
            <person name="Aerts A."/>
            <person name="Arnold G.J."/>
            <person name="Basu M.K."/>
            <person name="Bauer D.J."/>
            <person name="Caceres C.E."/>
            <person name="Carmel L."/>
            <person name="Casola C."/>
            <person name="Choi J.H."/>
            <person name="Detter J.C."/>
            <person name="Dong Q."/>
            <person name="Dusheyko S."/>
            <person name="Eads B.D."/>
            <person name="Frohlich T."/>
            <person name="Geiler-Samerotte K.A."/>
            <person name="Gerlach D."/>
            <person name="Hatcher P."/>
            <person name="Jogdeo S."/>
            <person name="Krijgsveld J."/>
            <person name="Kriventseva E.V."/>
            <person name="Kultz D."/>
            <person name="Laforsch C."/>
            <person name="Lindquist E."/>
            <person name="Lopez J."/>
            <person name="Manak J.R."/>
            <person name="Muller J."/>
            <person name="Pangilinan J."/>
            <person name="Patwardhan R.P."/>
            <person name="Pitluck S."/>
            <person name="Pritham E.J."/>
            <person name="Rechtsteiner A."/>
            <person name="Rho M."/>
            <person name="Rogozin I.B."/>
            <person name="Sakarya O."/>
            <person name="Salamov A."/>
            <person name="Schaack S."/>
            <person name="Shapiro H."/>
            <person name="Shiga Y."/>
            <person name="Skalitzky C."/>
            <person name="Smith Z."/>
            <person name="Souvorov A."/>
            <person name="Sung W."/>
            <person name="Tang Z."/>
            <person name="Tsuchiya D."/>
            <person name="Tu H."/>
            <person name="Vos H."/>
            <person name="Wang M."/>
            <person name="Wolf Y.I."/>
            <person name="Yamagata H."/>
            <person name="Yamada T."/>
            <person name="Ye Y."/>
            <person name="Shaw J.R."/>
            <person name="Andrews J."/>
            <person name="Crease T.J."/>
            <person name="Tang H."/>
            <person name="Lucas S.M."/>
            <person name="Robertson H.M."/>
            <person name="Bork P."/>
            <person name="Koonin E.V."/>
            <person name="Zdobnov E.M."/>
            <person name="Grigoriev I.V."/>
            <person name="Lynch M."/>
            <person name="Boore J.L."/>
        </authorList>
    </citation>
    <scope>NUCLEOTIDE SEQUENCE [LARGE SCALE GENOMIC DNA]</scope>
</reference>
<sequence>MLQYQGHWAIGESKFSSSTSVALPSSESSFRSRSCQSHCSTFSDPPFFRSYPRSRITFDIPSGKTTVSPQKMRRIEGMKNSPLGSVYPKEVGDDH</sequence>
<evidence type="ECO:0000313" key="3">
    <source>
        <dbReference type="Proteomes" id="UP000000305"/>
    </source>
</evidence>
<dbReference type="Proteomes" id="UP000000305">
    <property type="component" value="Unassembled WGS sequence"/>
</dbReference>
<dbReference type="KEGG" id="dpx:DAPPUDRAFT_269226"/>
<keyword evidence="3" id="KW-1185">Reference proteome</keyword>
<dbReference type="EMBL" id="GL733259">
    <property type="protein sequence ID" value="EFX63015.1"/>
    <property type="molecule type" value="Genomic_DNA"/>
</dbReference>